<evidence type="ECO:0000313" key="2">
    <source>
        <dbReference type="Proteomes" id="UP000031760"/>
    </source>
</evidence>
<dbReference type="STRING" id="1454201.NMS_0031"/>
<dbReference type="OrthoDB" id="9929657at2"/>
<dbReference type="HOGENOM" id="CLU_1466776_0_0_10"/>
<evidence type="ECO:0000313" key="1">
    <source>
        <dbReference type="EMBL" id="BAO54040.1"/>
    </source>
</evidence>
<gene>
    <name evidence="1" type="ORF">NMS_0031</name>
</gene>
<dbReference type="EMBL" id="AP014548">
    <property type="protein sequence ID" value="BAO54040.1"/>
    <property type="molecule type" value="Genomic_DNA"/>
</dbReference>
<name>W8VNS2_9FLAO</name>
<proteinExistence type="predicted"/>
<dbReference type="RefSeq" id="WP_041494806.1">
    <property type="nucleotide sequence ID" value="NZ_AP014548.1"/>
</dbReference>
<protein>
    <submittedName>
        <fullName evidence="1">Uncharacterized protein</fullName>
    </submittedName>
</protein>
<organism evidence="1 2">
    <name type="scientific">Nonlabens marinus S1-08</name>
    <dbReference type="NCBI Taxonomy" id="1454201"/>
    <lineage>
        <taxon>Bacteria</taxon>
        <taxon>Pseudomonadati</taxon>
        <taxon>Bacteroidota</taxon>
        <taxon>Flavobacteriia</taxon>
        <taxon>Flavobacteriales</taxon>
        <taxon>Flavobacteriaceae</taxon>
        <taxon>Nonlabens</taxon>
    </lineage>
</organism>
<dbReference type="AlphaFoldDB" id="W8VNS2"/>
<sequence length="184" mass="20820">MKILLSVGIQLAQADISVDQARDLGLIMYLSFLKIKGAQQFVQHQKSNNLPLEETEQCLYKPLCHGIEDFLRELKFEINRSNSISAFINVTKSLESGKELDSKKYSSLKTSLQTIHNEARNFLGTPRDSFMNKIASLQSLASLEKWKAQFSSDAFCPLNSHQEVLNYIAALQPQRPITSNWQVA</sequence>
<reference evidence="1 2" key="1">
    <citation type="journal article" date="2014" name="Proc. Natl. Acad. Sci. U.S.A.">
        <title>Functional characterization of flavobacteria rhodopsins reveals a unique class of light-driven chloride pump in bacteria.</title>
        <authorList>
            <person name="Yoshizawa S."/>
            <person name="Kumagai Y."/>
            <person name="Kim H."/>
            <person name="Ogura Y."/>
            <person name="Hayashi T."/>
            <person name="Iwasaki W."/>
            <person name="DeLong E.F."/>
            <person name="Kogure K."/>
        </authorList>
    </citation>
    <scope>NUCLEOTIDE SEQUENCE [LARGE SCALE GENOMIC DNA]</scope>
    <source>
        <strain evidence="1 2">S1-08</strain>
    </source>
</reference>
<accession>W8VNS2</accession>
<keyword evidence="2" id="KW-1185">Reference proteome</keyword>
<dbReference type="Proteomes" id="UP000031760">
    <property type="component" value="Chromosome"/>
</dbReference>
<dbReference type="KEGG" id="nmf:NMS_0031"/>